<dbReference type="InterPro" id="IPR044152">
    <property type="entry name" value="YqjM-like"/>
</dbReference>
<dbReference type="Gene3D" id="3.20.20.70">
    <property type="entry name" value="Aldolase class I"/>
    <property type="match status" value="1"/>
</dbReference>
<name>A0ABT8R3L8_9BACT</name>
<dbReference type="InterPro" id="IPR001155">
    <property type="entry name" value="OxRdtase_FMN_N"/>
</dbReference>
<evidence type="ECO:0000313" key="8">
    <source>
        <dbReference type="Proteomes" id="UP001168528"/>
    </source>
</evidence>
<evidence type="ECO:0000256" key="2">
    <source>
        <dbReference type="ARBA" id="ARBA00022630"/>
    </source>
</evidence>
<dbReference type="EMBL" id="JAUKPO010000005">
    <property type="protein sequence ID" value="MDO1446705.1"/>
    <property type="molecule type" value="Genomic_DNA"/>
</dbReference>
<keyword evidence="8" id="KW-1185">Reference proteome</keyword>
<evidence type="ECO:0000313" key="7">
    <source>
        <dbReference type="EMBL" id="MDO1446705.1"/>
    </source>
</evidence>
<organism evidence="7 8">
    <name type="scientific">Rhodocytophaga aerolata</name>
    <dbReference type="NCBI Taxonomy" id="455078"/>
    <lineage>
        <taxon>Bacteria</taxon>
        <taxon>Pseudomonadati</taxon>
        <taxon>Bacteroidota</taxon>
        <taxon>Cytophagia</taxon>
        <taxon>Cytophagales</taxon>
        <taxon>Rhodocytophagaceae</taxon>
        <taxon>Rhodocytophaga</taxon>
    </lineage>
</organism>
<comment type="caution">
    <text evidence="7">The sequence shown here is derived from an EMBL/GenBank/DDBJ whole genome shotgun (WGS) entry which is preliminary data.</text>
</comment>
<dbReference type="SUPFAM" id="SSF51395">
    <property type="entry name" value="FMN-linked oxidoreductases"/>
    <property type="match status" value="1"/>
</dbReference>
<keyword evidence="5 7" id="KW-0560">Oxidoreductase</keyword>
<dbReference type="NCBIfam" id="NF010047">
    <property type="entry name" value="PRK13523.1"/>
    <property type="match status" value="1"/>
</dbReference>
<proteinExistence type="predicted"/>
<keyword evidence="3" id="KW-0288">FMN</keyword>
<dbReference type="PANTHER" id="PTHR43303:SF4">
    <property type="entry name" value="NADPH DEHYDROGENASE C23G7.10C-RELATED"/>
    <property type="match status" value="1"/>
</dbReference>
<dbReference type="GO" id="GO:0003959">
    <property type="term" value="F:NADPH dehydrogenase activity"/>
    <property type="evidence" value="ECO:0007669"/>
    <property type="project" value="UniProtKB-EC"/>
</dbReference>
<keyword evidence="2" id="KW-0285">Flavoprotein</keyword>
<dbReference type="PANTHER" id="PTHR43303">
    <property type="entry name" value="NADPH DEHYDROGENASE C23G7.10C-RELATED"/>
    <property type="match status" value="1"/>
</dbReference>
<evidence type="ECO:0000256" key="4">
    <source>
        <dbReference type="ARBA" id="ARBA00022857"/>
    </source>
</evidence>
<keyword evidence="4" id="KW-0521">NADP</keyword>
<protein>
    <submittedName>
        <fullName evidence="7">NADPH dehydrogenase NamA</fullName>
        <ecNumber evidence="7">1.6.99.1</ecNumber>
    </submittedName>
</protein>
<evidence type="ECO:0000256" key="1">
    <source>
        <dbReference type="ARBA" id="ARBA00001917"/>
    </source>
</evidence>
<feature type="domain" description="NADH:flavin oxidoreductase/NADH oxidase N-terminal" evidence="6">
    <location>
        <begin position="4"/>
        <end position="339"/>
    </location>
</feature>
<gene>
    <name evidence="7" type="primary">namA</name>
    <name evidence="7" type="ORF">Q0590_10610</name>
</gene>
<sequence length="364" mass="39590">MPTLFSPLTIRSIQLKNRIVVSPMCQYSSQDGFSTDWHLVHLGSRAVGGAGLIIFEATGVSSEGRISPDDLGIWKDEHIEGLKRITSFIASQGSIAGIQLAHAGRKASTYSPWKGHTGISLEQGGWQTVAPSAIPFSENYPQPIALTDEGIQKVITDFKAAAVRALEAGFQVVEIHAAHGYLLHEFYSPLSNQRTDAYGGSFENRIRLLLEVIVGVQEVWPETYPLFVRISATDWTEGGWTSDDSVALAAILKTKGVDLIDCSTGGNVPRAKIPVGPGYQVEFAEQIKRETGILTGAVGMITTPEQAQGIIETEQADVVLLAREFLRDAYFPLTAAQELGYDVPWPIQYQRAKPALKIPVSKAD</sequence>
<evidence type="ECO:0000256" key="5">
    <source>
        <dbReference type="ARBA" id="ARBA00023002"/>
    </source>
</evidence>
<dbReference type="Proteomes" id="UP001168528">
    <property type="component" value="Unassembled WGS sequence"/>
</dbReference>
<evidence type="ECO:0000256" key="3">
    <source>
        <dbReference type="ARBA" id="ARBA00022643"/>
    </source>
</evidence>
<dbReference type="RefSeq" id="WP_302037510.1">
    <property type="nucleotide sequence ID" value="NZ_JAUKPO010000005.1"/>
</dbReference>
<reference evidence="7" key="1">
    <citation type="submission" date="2023-07" db="EMBL/GenBank/DDBJ databases">
        <title>The genome sequence of Rhodocytophaga aerolata KACC 12507.</title>
        <authorList>
            <person name="Zhang X."/>
        </authorList>
    </citation>
    <scope>NUCLEOTIDE SEQUENCE</scope>
    <source>
        <strain evidence="7">KACC 12507</strain>
    </source>
</reference>
<dbReference type="EC" id="1.6.99.1" evidence="7"/>
<evidence type="ECO:0000259" key="6">
    <source>
        <dbReference type="Pfam" id="PF00724"/>
    </source>
</evidence>
<dbReference type="CDD" id="cd02932">
    <property type="entry name" value="OYE_YqiM_FMN"/>
    <property type="match status" value="1"/>
</dbReference>
<accession>A0ABT8R3L8</accession>
<dbReference type="InterPro" id="IPR013785">
    <property type="entry name" value="Aldolase_TIM"/>
</dbReference>
<comment type="cofactor">
    <cofactor evidence="1">
        <name>FMN</name>
        <dbReference type="ChEBI" id="CHEBI:58210"/>
    </cofactor>
</comment>
<dbReference type="Pfam" id="PF00724">
    <property type="entry name" value="Oxidored_FMN"/>
    <property type="match status" value="1"/>
</dbReference>